<dbReference type="EMBL" id="BHXC01000007">
    <property type="protein sequence ID" value="GCB95623.1"/>
    <property type="molecule type" value="Genomic_DNA"/>
</dbReference>
<feature type="region of interest" description="Disordered" evidence="1">
    <location>
        <begin position="206"/>
        <end position="308"/>
    </location>
</feature>
<name>A0A401RDB7_STRNR</name>
<feature type="transmembrane region" description="Helical" evidence="2">
    <location>
        <begin position="139"/>
        <end position="160"/>
    </location>
</feature>
<dbReference type="Proteomes" id="UP000288351">
    <property type="component" value="Unassembled WGS sequence"/>
</dbReference>
<feature type="compositionally biased region" description="Low complexity" evidence="1">
    <location>
        <begin position="214"/>
        <end position="225"/>
    </location>
</feature>
<proteinExistence type="predicted"/>
<gene>
    <name evidence="3" type="ORF">SALB_08430</name>
</gene>
<evidence type="ECO:0000313" key="4">
    <source>
        <dbReference type="Proteomes" id="UP000288351"/>
    </source>
</evidence>
<feature type="transmembrane region" description="Helical" evidence="2">
    <location>
        <begin position="98"/>
        <end position="119"/>
    </location>
</feature>
<feature type="compositionally biased region" description="Basic residues" evidence="1">
    <location>
        <begin position="277"/>
        <end position="293"/>
    </location>
</feature>
<evidence type="ECO:0000313" key="3">
    <source>
        <dbReference type="EMBL" id="GCB95623.1"/>
    </source>
</evidence>
<keyword evidence="2" id="KW-0812">Transmembrane</keyword>
<sequence>MHQNDRLQAPDTTAFERTVDQALNSPEVRSALSRTAGALNAEQLRSAAFDARDALAAAAAAEHRELVRLRGAAADGTRAVPPPPAVGTTSRSGGVLPALGVLVPGLAATAAAVFLLFGFGLHTVAAPSRLADELIAAGWTSAGVAVVATLTGLVWLLVAASRNRAAAEARTPDETDPAVVRAHEAWQLALLERAITPFLLGRIDRATGDGRPGGRPALPRPATAGVSGGGEPRPAPSDGPGYSSPDFAGPDFSSPDFGRPGFSGRPHPGRPDPCRRACLRHARRPAVHPRAPARRQAGNGTGDARAGSHRCAAMAGIRSSNVRPWAGVPIAAISQPPPERKTLAMIWAVCEPPPERE</sequence>
<dbReference type="AlphaFoldDB" id="A0A401RDB7"/>
<comment type="caution">
    <text evidence="3">The sequence shown here is derived from an EMBL/GenBank/DDBJ whole genome shotgun (WGS) entry which is preliminary data.</text>
</comment>
<evidence type="ECO:0000256" key="2">
    <source>
        <dbReference type="SAM" id="Phobius"/>
    </source>
</evidence>
<keyword evidence="2" id="KW-1133">Transmembrane helix</keyword>
<keyword evidence="2" id="KW-0472">Membrane</keyword>
<organism evidence="3 4">
    <name type="scientific">Streptomyces noursei</name>
    <name type="common">Streptomyces albulus</name>
    <dbReference type="NCBI Taxonomy" id="1971"/>
    <lineage>
        <taxon>Bacteria</taxon>
        <taxon>Bacillati</taxon>
        <taxon>Actinomycetota</taxon>
        <taxon>Actinomycetes</taxon>
        <taxon>Kitasatosporales</taxon>
        <taxon>Streptomycetaceae</taxon>
        <taxon>Streptomyces</taxon>
    </lineage>
</organism>
<accession>A0A401RDB7</accession>
<evidence type="ECO:0000256" key="1">
    <source>
        <dbReference type="SAM" id="MobiDB-lite"/>
    </source>
</evidence>
<reference evidence="3 4" key="1">
    <citation type="journal article" date="2019" name="Microbiol. Resour. Announc.">
        <title>Draft Genome Sequence of the Most Traditional epsilon-Poly-l-Lysine Producer, Streptomyces albulus NBRC14147.</title>
        <authorList>
            <person name="Yamanaka K."/>
            <person name="Hamano Y."/>
        </authorList>
    </citation>
    <scope>NUCLEOTIDE SEQUENCE [LARGE SCALE GENOMIC DNA]</scope>
    <source>
        <strain evidence="3 4">NBRC 14147</strain>
    </source>
</reference>
<protein>
    <submittedName>
        <fullName evidence="3">Membrane protein</fullName>
    </submittedName>
</protein>